<keyword evidence="1" id="KW-1133">Transmembrane helix</keyword>
<gene>
    <name evidence="2" type="ORF">HYFRA_00013725</name>
</gene>
<evidence type="ECO:0000313" key="2">
    <source>
        <dbReference type="EMBL" id="CAG8961945.1"/>
    </source>
</evidence>
<proteinExistence type="predicted"/>
<evidence type="ECO:0000256" key="1">
    <source>
        <dbReference type="SAM" id="Phobius"/>
    </source>
</evidence>
<keyword evidence="1" id="KW-0812">Transmembrane</keyword>
<evidence type="ECO:0000313" key="3">
    <source>
        <dbReference type="Proteomes" id="UP000696280"/>
    </source>
</evidence>
<accession>A0A9N9L7P9</accession>
<name>A0A9N9L7P9_9HELO</name>
<keyword evidence="1" id="KW-0472">Membrane</keyword>
<dbReference type="OrthoDB" id="4770059at2759"/>
<dbReference type="AlphaFoldDB" id="A0A9N9L7P9"/>
<reference evidence="2" key="1">
    <citation type="submission" date="2021-07" db="EMBL/GenBank/DDBJ databases">
        <authorList>
            <person name="Durling M."/>
        </authorList>
    </citation>
    <scope>NUCLEOTIDE SEQUENCE</scope>
</reference>
<dbReference type="EMBL" id="CAJVRL010000121">
    <property type="protein sequence ID" value="CAG8961945.1"/>
    <property type="molecule type" value="Genomic_DNA"/>
</dbReference>
<dbReference type="Proteomes" id="UP000696280">
    <property type="component" value="Unassembled WGS sequence"/>
</dbReference>
<protein>
    <submittedName>
        <fullName evidence="2">Uncharacterized protein</fullName>
    </submittedName>
</protein>
<feature type="transmembrane region" description="Helical" evidence="1">
    <location>
        <begin position="427"/>
        <end position="449"/>
    </location>
</feature>
<organism evidence="2 3">
    <name type="scientific">Hymenoscyphus fraxineus</name>
    <dbReference type="NCBI Taxonomy" id="746836"/>
    <lineage>
        <taxon>Eukaryota</taxon>
        <taxon>Fungi</taxon>
        <taxon>Dikarya</taxon>
        <taxon>Ascomycota</taxon>
        <taxon>Pezizomycotina</taxon>
        <taxon>Leotiomycetes</taxon>
        <taxon>Helotiales</taxon>
        <taxon>Helotiaceae</taxon>
        <taxon>Hymenoscyphus</taxon>
    </lineage>
</organism>
<keyword evidence="3" id="KW-1185">Reference proteome</keyword>
<comment type="caution">
    <text evidence="2">The sequence shown here is derived from an EMBL/GenBank/DDBJ whole genome shotgun (WGS) entry which is preliminary data.</text>
</comment>
<sequence length="518" mass="56741">MKYDVPFWFCNEVYHEYFLLRGFSQSCLHPESSYMKAYGNGIFPLNHIQWEHKSPRFWVGSMVLRDSVAATPEIWSVRLPTGLSLYAKVWDWQLKYTRISSCDTWFTRDRHSIPSAEAPVEREPKPIHACREALVRDIQGGLVVQVTETGCLEASCVGAVVPDSSRMVGLLPIADPNREILPTTITAQSLIAQYNRGPISSIFSPPSSCLSTFTSVAGSGALYFGHDGTRYWDPSCYPTATATSSVASPQALWDLYYYSPAVSCPIGWAIAGTAKSTFGGVDSTYLTIGLETTAVLCCPSGFTSKDFNHQCGSSFPAGQNTISYRAPVLKNGNWDIPRDLSTVYRTITGTGDWTVFGDGIPIWFQSSDKVAFTASKTSSTTSPTSTSVISSLTTTSLPTTFSPLVPVPENSTDSAQASSRLSTGAKVGIGIGVALGVMGLIAIVAFFLYKRRQRATYNDVKRRELPGHDPKSYPVHDPESYRGTIHSELSGQDQQVVHELPDGAGNQRLMENYKYPRT</sequence>